<organism evidence="2 5">
    <name type="scientific">Clostridium innocuum</name>
    <dbReference type="NCBI Taxonomy" id="1522"/>
    <lineage>
        <taxon>Bacteria</taxon>
        <taxon>Bacillati</taxon>
        <taxon>Bacillota</taxon>
        <taxon>Clostridia</taxon>
        <taxon>Eubacteriales</taxon>
        <taxon>Clostridiaceae</taxon>
        <taxon>Clostridium</taxon>
    </lineage>
</organism>
<dbReference type="InterPro" id="IPR046698">
    <property type="entry name" value="PedC-like"/>
</dbReference>
<dbReference type="PROSITE" id="PS51257">
    <property type="entry name" value="PROKAR_LIPOPROTEIN"/>
    <property type="match status" value="1"/>
</dbReference>
<dbReference type="InterPro" id="IPR036249">
    <property type="entry name" value="Thioredoxin-like_sf"/>
</dbReference>
<protein>
    <submittedName>
        <fullName evidence="3">Thioredoxin</fullName>
    </submittedName>
</protein>
<evidence type="ECO:0000313" key="4">
    <source>
        <dbReference type="EMBL" id="MZH56438.1"/>
    </source>
</evidence>
<dbReference type="EMBL" id="JQIF01000052">
    <property type="protein sequence ID" value="KGJ52802.1"/>
    <property type="molecule type" value="Genomic_DNA"/>
</dbReference>
<keyword evidence="1" id="KW-0732">Signal</keyword>
<evidence type="ECO:0000313" key="5">
    <source>
        <dbReference type="Proteomes" id="UP000030008"/>
    </source>
</evidence>
<feature type="chain" id="PRO_5014219757" evidence="1">
    <location>
        <begin position="25"/>
        <end position="152"/>
    </location>
</feature>
<reference evidence="2 5" key="1">
    <citation type="submission" date="2014-08" db="EMBL/GenBank/DDBJ databases">
        <title>Clostridium innocuum, an unnegligible vancomycin-resistant pathogen causing extra-intestinal infections.</title>
        <authorList>
            <person name="Feng Y."/>
            <person name="Chiu C.-H."/>
        </authorList>
    </citation>
    <scope>NUCLEOTIDE SEQUENCE [LARGE SCALE GENOMIC DNA]</scope>
    <source>
        <strain evidence="2 5">AN88</strain>
    </source>
</reference>
<comment type="caution">
    <text evidence="2">The sequence shown here is derived from an EMBL/GenBank/DDBJ whole genome shotgun (WGS) entry which is preliminary data.</text>
</comment>
<dbReference type="EMBL" id="JAKTMA010000046">
    <property type="protein sequence ID" value="MCR0235003.1"/>
    <property type="molecule type" value="Genomic_DNA"/>
</dbReference>
<dbReference type="Proteomes" id="UP000030008">
    <property type="component" value="Unassembled WGS sequence"/>
</dbReference>
<reference evidence="3" key="3">
    <citation type="journal article" date="2022" name="Clin. Infect. Dis.">
        <title>Association between Clostridium innocuum and antibiotic-associated diarrhea in adults and children: A cross-sectional study and comparative genomics analysis.</title>
        <authorList>
            <person name="Cherny K.E."/>
            <person name="Muscat E.B."/>
            <person name="Balaji A."/>
            <person name="Mukherjee J."/>
            <person name="Ozer E.A."/>
            <person name="Angarone M.P."/>
            <person name="Hauser A.R."/>
            <person name="Sichel J.S."/>
            <person name="Amponsah E."/>
            <person name="Kociolek L.K."/>
        </authorList>
    </citation>
    <scope>NUCLEOTIDE SEQUENCE</scope>
    <source>
        <strain evidence="3">NU1-AC-029v</strain>
    </source>
</reference>
<dbReference type="EMBL" id="WWTN01000019">
    <property type="protein sequence ID" value="MZH56438.1"/>
    <property type="molecule type" value="Genomic_DNA"/>
</dbReference>
<accession>A0A099I6A7</accession>
<feature type="signal peptide" evidence="1">
    <location>
        <begin position="1"/>
        <end position="24"/>
    </location>
</feature>
<sequence>MKKFIRLCGIAACTLLLLTGCSSKYERDDEPGRVENITVAKMQEMVDKKESFAIVFTQTTCSHCIEFKKMLDGYLLDHNVVLYDVVLDEAPASQRKSDLNTIRKTFPGMNETPSLYYVKEGKLENLLENGDDGLTEEKFDSWVQRYKLDEKK</sequence>
<gene>
    <name evidence="2" type="ORF">CIAN88_12460</name>
    <name evidence="4" type="ORF">GT664_11925</name>
    <name evidence="3" type="ORF">MKC95_19735</name>
</gene>
<evidence type="ECO:0000313" key="3">
    <source>
        <dbReference type="EMBL" id="MCR0235003.1"/>
    </source>
</evidence>
<dbReference type="Gene3D" id="3.40.30.10">
    <property type="entry name" value="Glutaredoxin"/>
    <property type="match status" value="1"/>
</dbReference>
<dbReference type="RefSeq" id="WP_008819603.1">
    <property type="nucleotide sequence ID" value="NZ_AP025565.1"/>
</dbReference>
<evidence type="ECO:0000313" key="2">
    <source>
        <dbReference type="EMBL" id="KGJ52802.1"/>
    </source>
</evidence>
<name>A0A099I6A7_CLOIN</name>
<dbReference type="SUPFAM" id="SSF52833">
    <property type="entry name" value="Thioredoxin-like"/>
    <property type="match status" value="1"/>
</dbReference>
<reference evidence="4" key="2">
    <citation type="journal article" date="2019" name="Nat. Med.">
        <title>A library of human gut bacterial isolates paired with longitudinal multiomics data enables mechanistic microbiome research.</title>
        <authorList>
            <person name="Poyet M."/>
            <person name="Groussin M."/>
            <person name="Gibbons S.M."/>
            <person name="Avila-Pacheco J."/>
            <person name="Jiang X."/>
            <person name="Kearney S.M."/>
            <person name="Perrotta A.R."/>
            <person name="Berdy B."/>
            <person name="Zhao S."/>
            <person name="Lieberman T.D."/>
            <person name="Swanson P.K."/>
            <person name="Smith M."/>
            <person name="Roesemann S."/>
            <person name="Alexander J.E."/>
            <person name="Rich S.A."/>
            <person name="Livny J."/>
            <person name="Vlamakis H."/>
            <person name="Clish C."/>
            <person name="Bullock K."/>
            <person name="Deik A."/>
            <person name="Scott J."/>
            <person name="Pierce K.A."/>
            <person name="Xavier R.J."/>
            <person name="Alm E.J."/>
        </authorList>
    </citation>
    <scope>NUCLEOTIDE SEQUENCE</scope>
    <source>
        <strain evidence="4">BIOML-A12</strain>
    </source>
</reference>
<dbReference type="Pfam" id="PF20207">
    <property type="entry name" value="DUF6568"/>
    <property type="match status" value="1"/>
</dbReference>
<dbReference type="Proteomes" id="UP001203972">
    <property type="component" value="Unassembled WGS sequence"/>
</dbReference>
<evidence type="ECO:0000256" key="1">
    <source>
        <dbReference type="SAM" id="SignalP"/>
    </source>
</evidence>
<dbReference type="Proteomes" id="UP000604383">
    <property type="component" value="Unassembled WGS sequence"/>
</dbReference>
<dbReference type="AlphaFoldDB" id="A0A099I6A7"/>
<proteinExistence type="predicted"/>